<reference evidence="3" key="1">
    <citation type="submission" date="2015-12" db="EMBL/GenBank/DDBJ databases">
        <title>De novo transcriptome assembly of four potential Pierce s Disease insect vectors from Arizona vineyards.</title>
        <authorList>
            <person name="Tassone E.E."/>
        </authorList>
    </citation>
    <scope>NUCLEOTIDE SEQUENCE</scope>
</reference>
<feature type="region of interest" description="Disordered" evidence="1">
    <location>
        <begin position="1"/>
        <end position="23"/>
    </location>
</feature>
<sequence>MRPGGLVNHNNNTISNKEEEDDIFNSSRGYGSFCTGRPNRPTMISAKYRQKEERRKVLKISINKLKKIEDPESSLRRSVLINNTMKKLQKETREEKLGKQTSSSYRCFTPDFLKDDENTVESLAPSPMRSSDQLADITNLPEVCMNKPLVKSVDDSLGCDESMPELMDTAILSDDDSLPPRCASGRKRSFDEVDDTDVQDVLSQFYMPPTPRMLTSIDEDEDEDVNVVDLDTPEKRPRLEEPSAADRLRAQPQDSYSDLDRRLCSSNVLSERCSRLSESSYSCGHSSILQSVVYHSLIASLET</sequence>
<dbReference type="AlphaFoldDB" id="A0A1B6C7A8"/>
<accession>A0A1B6C7A8</accession>
<dbReference type="InterPro" id="IPR009263">
    <property type="entry name" value="SERTA_dom"/>
</dbReference>
<evidence type="ECO:0000313" key="3">
    <source>
        <dbReference type="EMBL" id="JAS09376.1"/>
    </source>
</evidence>
<protein>
    <recommendedName>
        <fullName evidence="2">SERTA domain-containing protein</fullName>
    </recommendedName>
</protein>
<gene>
    <name evidence="3" type="ORF">g.13371</name>
</gene>
<feature type="domain" description="SERTA" evidence="2">
    <location>
        <begin position="50"/>
        <end position="96"/>
    </location>
</feature>
<evidence type="ECO:0000256" key="1">
    <source>
        <dbReference type="SAM" id="MobiDB-lite"/>
    </source>
</evidence>
<name>A0A1B6C7A8_9HEMI</name>
<feature type="region of interest" description="Disordered" evidence="1">
    <location>
        <begin position="232"/>
        <end position="256"/>
    </location>
</feature>
<dbReference type="GO" id="GO:0005634">
    <property type="term" value="C:nucleus"/>
    <property type="evidence" value="ECO:0007669"/>
    <property type="project" value="TreeGrafter"/>
</dbReference>
<organism evidence="3">
    <name type="scientific">Clastoptera arizonana</name>
    <name type="common">Arizona spittle bug</name>
    <dbReference type="NCBI Taxonomy" id="38151"/>
    <lineage>
        <taxon>Eukaryota</taxon>
        <taxon>Metazoa</taxon>
        <taxon>Ecdysozoa</taxon>
        <taxon>Arthropoda</taxon>
        <taxon>Hexapoda</taxon>
        <taxon>Insecta</taxon>
        <taxon>Pterygota</taxon>
        <taxon>Neoptera</taxon>
        <taxon>Paraneoptera</taxon>
        <taxon>Hemiptera</taxon>
        <taxon>Auchenorrhyncha</taxon>
        <taxon>Cercopoidea</taxon>
        <taxon>Clastopteridae</taxon>
        <taxon>Clastoptera</taxon>
    </lineage>
</organism>
<dbReference type="PROSITE" id="PS51053">
    <property type="entry name" value="SERTA"/>
    <property type="match status" value="1"/>
</dbReference>
<evidence type="ECO:0000259" key="2">
    <source>
        <dbReference type="PROSITE" id="PS51053"/>
    </source>
</evidence>
<dbReference type="InterPro" id="IPR052262">
    <property type="entry name" value="E2F-SERTA_domain_protein"/>
</dbReference>
<dbReference type="Pfam" id="PF06031">
    <property type="entry name" value="SERTA"/>
    <property type="match status" value="1"/>
</dbReference>
<proteinExistence type="predicted"/>
<dbReference type="PANTHER" id="PTHR16277:SF7">
    <property type="entry name" value="RE12330P"/>
    <property type="match status" value="1"/>
</dbReference>
<dbReference type="EMBL" id="GEDC01027922">
    <property type="protein sequence ID" value="JAS09376.1"/>
    <property type="molecule type" value="Transcribed_RNA"/>
</dbReference>
<feature type="compositionally biased region" description="Basic and acidic residues" evidence="1">
    <location>
        <begin position="232"/>
        <end position="249"/>
    </location>
</feature>
<dbReference type="PANTHER" id="PTHR16277">
    <property type="entry name" value="CELL DIVISION CYCLE ASSOCIATED PROTEIN 4/SERTA DOMAIN-CONTAINING PROTEIN 2"/>
    <property type="match status" value="1"/>
</dbReference>